<dbReference type="InterPro" id="IPR007353">
    <property type="entry name" value="DUF421"/>
</dbReference>
<evidence type="ECO:0000256" key="6">
    <source>
        <dbReference type="ARBA" id="ARBA00023136"/>
    </source>
</evidence>
<dbReference type="EMBL" id="FOVN01000007">
    <property type="protein sequence ID" value="SFN96396.1"/>
    <property type="molecule type" value="Genomic_DNA"/>
</dbReference>
<dbReference type="InterPro" id="IPR023090">
    <property type="entry name" value="UPF0702_alpha/beta_dom_sf"/>
</dbReference>
<evidence type="ECO:0000256" key="4">
    <source>
        <dbReference type="ARBA" id="ARBA00022692"/>
    </source>
</evidence>
<sequence length="176" mass="19380">MDWIYKISDPILITFLASILVFIVVILLTRLVGLRSFAKFTAYDFAFTIAIGSIISATLTSSTTVAHGSTAITSLLILTFIFSFLQRRFPALNSLISNKPLLLMKGNNILETNLKHARIHKSQLIAKLREANVTNFDQVLAVVLESTGDISVLHKASSSDSVNMQSDILRGVRETP</sequence>
<keyword evidence="6 7" id="KW-0472">Membrane</keyword>
<evidence type="ECO:0000256" key="2">
    <source>
        <dbReference type="ARBA" id="ARBA00006448"/>
    </source>
</evidence>
<feature type="transmembrane region" description="Helical" evidence="7">
    <location>
        <begin position="40"/>
        <end position="59"/>
    </location>
</feature>
<comment type="subcellular location">
    <subcellularLocation>
        <location evidence="1">Cell membrane</location>
        <topology evidence="1">Multi-pass membrane protein</topology>
    </subcellularLocation>
</comment>
<keyword evidence="4 7" id="KW-0812">Transmembrane</keyword>
<evidence type="ECO:0000256" key="5">
    <source>
        <dbReference type="ARBA" id="ARBA00022989"/>
    </source>
</evidence>
<name>A0A1I5DB69_9FLAO</name>
<dbReference type="AlphaFoldDB" id="A0A1I5DB69"/>
<dbReference type="STRING" id="649333.SAMN04487989_107113"/>
<gene>
    <name evidence="9" type="ORF">SAMN04487989_107113</name>
</gene>
<accession>A0A1I5DB69</accession>
<feature type="transmembrane region" description="Helical" evidence="7">
    <location>
        <begin position="65"/>
        <end position="85"/>
    </location>
</feature>
<evidence type="ECO:0000259" key="8">
    <source>
        <dbReference type="Pfam" id="PF04239"/>
    </source>
</evidence>
<keyword evidence="3" id="KW-1003">Cell membrane</keyword>
<evidence type="ECO:0000256" key="7">
    <source>
        <dbReference type="SAM" id="Phobius"/>
    </source>
</evidence>
<dbReference type="GO" id="GO:0005886">
    <property type="term" value="C:plasma membrane"/>
    <property type="evidence" value="ECO:0007669"/>
    <property type="project" value="UniProtKB-SubCell"/>
</dbReference>
<evidence type="ECO:0000313" key="9">
    <source>
        <dbReference type="EMBL" id="SFN96396.1"/>
    </source>
</evidence>
<dbReference type="RefSeq" id="WP_092209686.1">
    <property type="nucleotide sequence ID" value="NZ_FOVN01000007.1"/>
</dbReference>
<protein>
    <recommendedName>
        <fullName evidence="8">YetF C-terminal domain-containing protein</fullName>
    </recommendedName>
</protein>
<keyword evidence="5 7" id="KW-1133">Transmembrane helix</keyword>
<dbReference type="Pfam" id="PF04239">
    <property type="entry name" value="DUF421"/>
    <property type="match status" value="1"/>
</dbReference>
<dbReference type="OrthoDB" id="9793799at2"/>
<evidence type="ECO:0000256" key="3">
    <source>
        <dbReference type="ARBA" id="ARBA00022475"/>
    </source>
</evidence>
<dbReference type="PANTHER" id="PTHR34582:SF6">
    <property type="entry name" value="UPF0702 TRANSMEMBRANE PROTEIN YCAP"/>
    <property type="match status" value="1"/>
</dbReference>
<evidence type="ECO:0000256" key="1">
    <source>
        <dbReference type="ARBA" id="ARBA00004651"/>
    </source>
</evidence>
<dbReference type="PANTHER" id="PTHR34582">
    <property type="entry name" value="UPF0702 TRANSMEMBRANE PROTEIN YCAP"/>
    <property type="match status" value="1"/>
</dbReference>
<proteinExistence type="inferred from homology"/>
<dbReference type="Proteomes" id="UP000198705">
    <property type="component" value="Unassembled WGS sequence"/>
</dbReference>
<keyword evidence="10" id="KW-1185">Reference proteome</keyword>
<organism evidence="9 10">
    <name type="scientific">Bizionia echini</name>
    <dbReference type="NCBI Taxonomy" id="649333"/>
    <lineage>
        <taxon>Bacteria</taxon>
        <taxon>Pseudomonadati</taxon>
        <taxon>Bacteroidota</taxon>
        <taxon>Flavobacteriia</taxon>
        <taxon>Flavobacteriales</taxon>
        <taxon>Flavobacteriaceae</taxon>
        <taxon>Bizionia</taxon>
    </lineage>
</organism>
<comment type="similarity">
    <text evidence="2">Belongs to the UPF0702 family.</text>
</comment>
<dbReference type="Gene3D" id="3.30.240.20">
    <property type="entry name" value="bsu07140 like domains"/>
    <property type="match status" value="1"/>
</dbReference>
<reference evidence="10" key="1">
    <citation type="submission" date="2016-10" db="EMBL/GenBank/DDBJ databases">
        <authorList>
            <person name="Varghese N."/>
            <person name="Submissions S."/>
        </authorList>
    </citation>
    <scope>NUCLEOTIDE SEQUENCE [LARGE SCALE GENOMIC DNA]</scope>
    <source>
        <strain evidence="10">DSM 23925</strain>
    </source>
</reference>
<feature type="transmembrane region" description="Helical" evidence="7">
    <location>
        <begin position="12"/>
        <end position="33"/>
    </location>
</feature>
<evidence type="ECO:0000313" key="10">
    <source>
        <dbReference type="Proteomes" id="UP000198705"/>
    </source>
</evidence>
<feature type="domain" description="YetF C-terminal" evidence="8">
    <location>
        <begin position="89"/>
        <end position="163"/>
    </location>
</feature>